<dbReference type="Gene3D" id="2.160.20.10">
    <property type="entry name" value="Single-stranded right-handed beta-helix, Pectin lyase-like"/>
    <property type="match status" value="2"/>
</dbReference>
<evidence type="ECO:0000313" key="5">
    <source>
        <dbReference type="EMBL" id="OXM17389.1"/>
    </source>
</evidence>
<sequence length="1149" mass="124668">MMKRGEWIKIAVVVSMMIGLLPVWQAEKAEALSEGAWYVDAVQGNDDNPGTAELPFLTIEKARDAVRGMTVGMGADIHVYLRGGVFRLTDTVDFTAQDSGQNGYNVIYEAYPGESPLLSGDQTISGWELHDAAKNIYKAAAGADVETRQLYVDGIRAIRARSEGGMPDATHDDNGLSTSAAELAGWGNQSDMEMVFKQMWTNPRGAVEAITLSDGKASIKMKQPGWYALRSKGSTSATVPWYYENAYELLDQPGEWYLDRTSDTFYYKPRPGEDPSTAQVSIPKLEKLVTITGTENEPVHNIQFRGIGFQYSTWLEPSSAQGLPDVQSNVLRRKDLNTGITTESLTPAAVEITAGRSIVFERNRFSQLGSAAVNMSGGSQNNRIIGNVFMDLSGSGIQIGEVDMRNPDHYNPLDLGKLEKGHTISNNFFYRIGAEYRSSVAIFADYPQNIEIANNEISNMPYSGITLGWGWGDVDTSNRNNVIRNNYIHHTMQELVDGGSIYMLGTSYDITITGNYIKGQKNNFGAIYLDQGSSNITAENNVIEFAAIPIFINPSSNNKVRLTYTDSRKQVNMGTNSEISGTVYVPDGSWPAGAQAIIASAGIESAYRDIIPTVPDSGELIRPQPPETTPSLPVDFAGKSSFVQSIVKAGKLRNEWGGWVGMKLETAGNPIVVTAFGRINLPGSYGLHRMKMVDAATGIDVPGSMVQLNMSDAAANGDFSYVQLPAAVTLEANKVYYLMSEEKVGEDVWYDSDMIVTTASVATAHIGVWGSAYKESPPGGNSFVGLDFLYENGTSDTPAPILLPEPVTTQPQPEPDPLPVDLENTSGFVQLISGGEQRSGWSGYAGMKFTVGSTPIMLTALGRKFEAGNFETHLLKLLDANTKALVTEAKIRPDGAQDGGFLYAQLYEPVRLFPGRSYYLVSKENYGGDSWISGSISASLPEIGSIDGPIYASDDKKPRVNNYLGEPFAGGGFAGLDFRYTTDQSGASNLLNNGAFEYNTLGWTAMNATLSRVTVTADTYNNSAGSAKVTVTGNYGTALQKVALEKNKTYEISVWVKLAAGSDVAQIILDHGTGTPRYGYVAKNMPVDTTWKQLKMNYTYTGSNDTADASIQLRIGNGTSRLTYYFDHFEIREADSGSLNGEVEPSPGE</sequence>
<keyword evidence="6" id="KW-1185">Reference proteome</keyword>
<dbReference type="InterPro" id="IPR011050">
    <property type="entry name" value="Pectin_lyase_fold/virulence"/>
</dbReference>
<dbReference type="GO" id="GO:0016798">
    <property type="term" value="F:hydrolase activity, acting on glycosyl bonds"/>
    <property type="evidence" value="ECO:0007669"/>
    <property type="project" value="InterPro"/>
</dbReference>
<evidence type="ECO:0008006" key="7">
    <source>
        <dbReference type="Google" id="ProtNLM"/>
    </source>
</evidence>
<dbReference type="OrthoDB" id="9808066at2"/>
<dbReference type="Pfam" id="PF13229">
    <property type="entry name" value="Beta_helix"/>
    <property type="match status" value="1"/>
</dbReference>
<feature type="domain" description="Right handed beta helix" evidence="3">
    <location>
        <begin position="420"/>
        <end position="543"/>
    </location>
</feature>
<evidence type="ECO:0000259" key="4">
    <source>
        <dbReference type="Pfam" id="PF21231"/>
    </source>
</evidence>
<feature type="domain" description="GH141-like insertion" evidence="4">
    <location>
        <begin position="143"/>
        <end position="270"/>
    </location>
</feature>
<dbReference type="InterPro" id="IPR048482">
    <property type="entry name" value="GH141_ins"/>
</dbReference>
<dbReference type="PANTHER" id="PTHR36453:SF1">
    <property type="entry name" value="RIGHT HANDED BETA HELIX DOMAIN-CONTAINING PROTEIN"/>
    <property type="match status" value="1"/>
</dbReference>
<evidence type="ECO:0000256" key="1">
    <source>
        <dbReference type="ARBA" id="ARBA00022801"/>
    </source>
</evidence>
<gene>
    <name evidence="5" type="ORF">CGZ75_12545</name>
</gene>
<dbReference type="Proteomes" id="UP000215145">
    <property type="component" value="Unassembled WGS sequence"/>
</dbReference>
<dbReference type="Gene3D" id="2.60.120.260">
    <property type="entry name" value="Galactose-binding domain-like"/>
    <property type="match status" value="1"/>
</dbReference>
<name>A0A229P6B4_9BACL</name>
<dbReference type="InterPro" id="IPR006626">
    <property type="entry name" value="PbH1"/>
</dbReference>
<dbReference type="AlphaFoldDB" id="A0A229P6B4"/>
<dbReference type="EMBL" id="NMUQ01000001">
    <property type="protein sequence ID" value="OXM17389.1"/>
    <property type="molecule type" value="Genomic_DNA"/>
</dbReference>
<comment type="caution">
    <text evidence="5">The sequence shown here is derived from an EMBL/GenBank/DDBJ whole genome shotgun (WGS) entry which is preliminary data.</text>
</comment>
<organism evidence="5 6">
    <name type="scientific">Paenibacillus herberti</name>
    <dbReference type="NCBI Taxonomy" id="1619309"/>
    <lineage>
        <taxon>Bacteria</taxon>
        <taxon>Bacillati</taxon>
        <taxon>Bacillota</taxon>
        <taxon>Bacilli</taxon>
        <taxon>Bacillales</taxon>
        <taxon>Paenibacillaceae</taxon>
        <taxon>Paenibacillus</taxon>
    </lineage>
</organism>
<dbReference type="SUPFAM" id="SSF51126">
    <property type="entry name" value="Pectin lyase-like"/>
    <property type="match status" value="1"/>
</dbReference>
<dbReference type="InterPro" id="IPR039448">
    <property type="entry name" value="Beta_helix"/>
</dbReference>
<dbReference type="InterPro" id="IPR008979">
    <property type="entry name" value="Galactose-bd-like_sf"/>
</dbReference>
<keyword evidence="1" id="KW-0378">Hydrolase</keyword>
<dbReference type="PANTHER" id="PTHR36453">
    <property type="entry name" value="SECRETED PROTEIN-RELATED"/>
    <property type="match status" value="1"/>
</dbReference>
<dbReference type="Pfam" id="PF02018">
    <property type="entry name" value="CBM_4_9"/>
    <property type="match status" value="1"/>
</dbReference>
<evidence type="ECO:0000259" key="3">
    <source>
        <dbReference type="Pfam" id="PF13229"/>
    </source>
</evidence>
<feature type="domain" description="CBM-cenC" evidence="2">
    <location>
        <begin position="988"/>
        <end position="1112"/>
    </location>
</feature>
<protein>
    <recommendedName>
        <fullName evidence="7">Right handed beta helix domain-containing protein</fullName>
    </recommendedName>
</protein>
<dbReference type="SMART" id="SM00710">
    <property type="entry name" value="PbH1"/>
    <property type="match status" value="6"/>
</dbReference>
<dbReference type="Pfam" id="PF21231">
    <property type="entry name" value="GH141_M"/>
    <property type="match status" value="1"/>
</dbReference>
<evidence type="ECO:0000259" key="2">
    <source>
        <dbReference type="Pfam" id="PF02018"/>
    </source>
</evidence>
<evidence type="ECO:0000313" key="6">
    <source>
        <dbReference type="Proteomes" id="UP000215145"/>
    </source>
</evidence>
<proteinExistence type="predicted"/>
<dbReference type="SUPFAM" id="SSF49785">
    <property type="entry name" value="Galactose-binding domain-like"/>
    <property type="match status" value="1"/>
</dbReference>
<dbReference type="InterPro" id="IPR012334">
    <property type="entry name" value="Pectin_lyas_fold"/>
</dbReference>
<accession>A0A229P6B4</accession>
<dbReference type="InterPro" id="IPR003305">
    <property type="entry name" value="CenC_carb-bd"/>
</dbReference>
<reference evidence="5 6" key="1">
    <citation type="submission" date="2017-07" db="EMBL/GenBank/DDBJ databases">
        <title>Paenibacillus herberti R33 genome sequencing and assembly.</title>
        <authorList>
            <person name="Su W."/>
        </authorList>
    </citation>
    <scope>NUCLEOTIDE SEQUENCE [LARGE SCALE GENOMIC DNA]</scope>
    <source>
        <strain evidence="5 6">R33</strain>
    </source>
</reference>